<dbReference type="InterPro" id="IPR036291">
    <property type="entry name" value="NAD(P)-bd_dom_sf"/>
</dbReference>
<evidence type="ECO:0000313" key="6">
    <source>
        <dbReference type="EMBL" id="AZT90817.1"/>
    </source>
</evidence>
<dbReference type="GO" id="GO:0016616">
    <property type="term" value="F:oxidoreductase activity, acting on the CH-OH group of donors, NAD or NADP as acceptor"/>
    <property type="evidence" value="ECO:0007669"/>
    <property type="project" value="InterPro"/>
</dbReference>
<dbReference type="InterPro" id="IPR014027">
    <property type="entry name" value="UDP-Glc/GDP-Man_DH_C"/>
</dbReference>
<dbReference type="PANTHER" id="PTHR43491:SF2">
    <property type="entry name" value="UDP-N-ACETYL-D-MANNOSAMINE DEHYDROGENASE"/>
    <property type="match status" value="1"/>
</dbReference>
<dbReference type="EMBL" id="CP034791">
    <property type="protein sequence ID" value="AZT90817.1"/>
    <property type="molecule type" value="Genomic_DNA"/>
</dbReference>
<dbReference type="Pfam" id="PF03720">
    <property type="entry name" value="UDPG_MGDP_dh_C"/>
    <property type="match status" value="1"/>
</dbReference>
<dbReference type="PIRSF" id="PIRSF000124">
    <property type="entry name" value="UDPglc_GDPman_dh"/>
    <property type="match status" value="1"/>
</dbReference>
<reference evidence="6 7" key="1">
    <citation type="submission" date="2018-12" db="EMBL/GenBank/DDBJ databases">
        <title>Genome sequence from the cellulolytic species, Caldicellulosiruptor changbaiensis.</title>
        <authorList>
            <person name="Blumer-Schuette S.E."/>
            <person name="Mendoza C."/>
        </authorList>
    </citation>
    <scope>NUCLEOTIDE SEQUENCE [LARGE SCALE GENOMIC DNA]</scope>
    <source>
        <strain evidence="6 7">CBS-Z</strain>
    </source>
</reference>
<proteinExistence type="inferred from homology"/>
<organism evidence="6 7">
    <name type="scientific">Caldicellulosiruptor changbaiensis</name>
    <dbReference type="NCBI Taxonomy" id="1222016"/>
    <lineage>
        <taxon>Bacteria</taxon>
        <taxon>Bacillati</taxon>
        <taxon>Bacillota</taxon>
        <taxon>Bacillota incertae sedis</taxon>
        <taxon>Caldicellulosiruptorales</taxon>
        <taxon>Caldicellulosiruptoraceae</taxon>
        <taxon>Caldicellulosiruptor</taxon>
    </lineage>
</organism>
<dbReference type="InterPro" id="IPR036220">
    <property type="entry name" value="UDP-Glc/GDP-Man_DH_C_sf"/>
</dbReference>
<dbReference type="GO" id="GO:0051287">
    <property type="term" value="F:NAD binding"/>
    <property type="evidence" value="ECO:0007669"/>
    <property type="project" value="InterPro"/>
</dbReference>
<comment type="similarity">
    <text evidence="1 4">Belongs to the UDP-glucose/GDP-mannose dehydrogenase family.</text>
</comment>
<evidence type="ECO:0000256" key="4">
    <source>
        <dbReference type="PIRNR" id="PIRNR000124"/>
    </source>
</evidence>
<dbReference type="Gene3D" id="3.40.50.720">
    <property type="entry name" value="NAD(P)-binding Rossmann-like Domain"/>
    <property type="match status" value="2"/>
</dbReference>
<dbReference type="SMART" id="SM00984">
    <property type="entry name" value="UDPG_MGDP_dh_C"/>
    <property type="match status" value="1"/>
</dbReference>
<protein>
    <submittedName>
        <fullName evidence="6">Nucleotide sugar dehydrogenase</fullName>
    </submittedName>
</protein>
<dbReference type="Proteomes" id="UP000282930">
    <property type="component" value="Chromosome"/>
</dbReference>
<gene>
    <name evidence="6" type="ORF">ELD05_09285</name>
</gene>
<evidence type="ECO:0000313" key="7">
    <source>
        <dbReference type="Proteomes" id="UP000282930"/>
    </source>
</evidence>
<keyword evidence="2" id="KW-0560">Oxidoreductase</keyword>
<evidence type="ECO:0000259" key="5">
    <source>
        <dbReference type="SMART" id="SM00984"/>
    </source>
</evidence>
<evidence type="ECO:0000256" key="3">
    <source>
        <dbReference type="ARBA" id="ARBA00023027"/>
    </source>
</evidence>
<dbReference type="SUPFAM" id="SSF48179">
    <property type="entry name" value="6-phosphogluconate dehydrogenase C-terminal domain-like"/>
    <property type="match status" value="1"/>
</dbReference>
<evidence type="ECO:0000256" key="2">
    <source>
        <dbReference type="ARBA" id="ARBA00023002"/>
    </source>
</evidence>
<dbReference type="SUPFAM" id="SSF52413">
    <property type="entry name" value="UDP-glucose/GDP-mannose dehydrogenase C-terminal domain"/>
    <property type="match status" value="1"/>
</dbReference>
<dbReference type="AlphaFoldDB" id="A0A3T0D6U5"/>
<dbReference type="GO" id="GO:0016628">
    <property type="term" value="F:oxidoreductase activity, acting on the CH-CH group of donors, NAD or NADP as acceptor"/>
    <property type="evidence" value="ECO:0007669"/>
    <property type="project" value="InterPro"/>
</dbReference>
<keyword evidence="7" id="KW-1185">Reference proteome</keyword>
<dbReference type="PIRSF" id="PIRSF500136">
    <property type="entry name" value="UDP_ManNAc_DH"/>
    <property type="match status" value="1"/>
</dbReference>
<keyword evidence="3" id="KW-0520">NAD</keyword>
<name>A0A3T0D6U5_9FIRM</name>
<dbReference type="InterPro" id="IPR028359">
    <property type="entry name" value="UDP_ManNAc/GlcNAc_DH"/>
</dbReference>
<dbReference type="InterPro" id="IPR017476">
    <property type="entry name" value="UDP-Glc/GDP-Man"/>
</dbReference>
<dbReference type="Pfam" id="PF03721">
    <property type="entry name" value="UDPG_MGDP_dh_N"/>
    <property type="match status" value="1"/>
</dbReference>
<sequence>MNNVCVIGLGYVGLPLALSFAMKGYKVYGVDSNPELISELQKGETHHLESYKGRTIQEILKDQLQSGNFVPMLDYKEAMQACDDIIVTVPIPVYGGKPYYEYLISCAKEIKNNLRKNQLVLLRSTVVPGTTRNVFLPILEESGLKCGKDFYLAYASERIAEGRAFEEFENMPTALAGFCEVSTKRAVDLIKVICKEEVVVASSFEVVETAKVIENLQRDINIAMVNEFERFTKAMNLDIFEVIKVANTHKRVNLLYPGPGVGGFCIPNAFYYLNAKAEEMGVELKLSKTARMFNEGIPAYISDLVINTIEKYGAKRKVAVLGIAMKDYSSDDRLSPALEIIEMLRQRGVEVKAFDPAVKKEYDFKVKSLKEALEDVEIVLILARQHGIEFDKIFEYIPPSRAIIIDTRDVFTQHDAKEKGFILEKI</sequence>
<dbReference type="KEGG" id="ccha:ELD05_09285"/>
<dbReference type="InterPro" id="IPR008927">
    <property type="entry name" value="6-PGluconate_DH-like_C_sf"/>
</dbReference>
<dbReference type="RefSeq" id="WP_127352200.1">
    <property type="nucleotide sequence ID" value="NZ_CP034791.1"/>
</dbReference>
<dbReference type="PANTHER" id="PTHR43491">
    <property type="entry name" value="UDP-N-ACETYL-D-MANNOSAMINE DEHYDROGENASE"/>
    <property type="match status" value="1"/>
</dbReference>
<dbReference type="SUPFAM" id="SSF51735">
    <property type="entry name" value="NAD(P)-binding Rossmann-fold domains"/>
    <property type="match status" value="1"/>
</dbReference>
<evidence type="ECO:0000256" key="1">
    <source>
        <dbReference type="ARBA" id="ARBA00006601"/>
    </source>
</evidence>
<dbReference type="InterPro" id="IPR014026">
    <property type="entry name" value="UDP-Glc/GDP-Man_DH_dimer"/>
</dbReference>
<dbReference type="InterPro" id="IPR001732">
    <property type="entry name" value="UDP-Glc/GDP-Man_DH_N"/>
</dbReference>
<dbReference type="GO" id="GO:0000271">
    <property type="term" value="P:polysaccharide biosynthetic process"/>
    <property type="evidence" value="ECO:0007669"/>
    <property type="project" value="InterPro"/>
</dbReference>
<accession>A0A3T0D6U5</accession>
<dbReference type="NCBIfam" id="TIGR03026">
    <property type="entry name" value="NDP-sugDHase"/>
    <property type="match status" value="1"/>
</dbReference>
<dbReference type="Pfam" id="PF00984">
    <property type="entry name" value="UDPG_MGDP_dh"/>
    <property type="match status" value="1"/>
</dbReference>
<feature type="domain" description="UDP-glucose/GDP-mannose dehydrogenase C-terminal" evidence="5">
    <location>
        <begin position="319"/>
        <end position="413"/>
    </location>
</feature>